<keyword evidence="2" id="KW-1003">Cell membrane</keyword>
<dbReference type="PANTHER" id="PTHR33362:SF5">
    <property type="entry name" value="C4-DICARBOXYLATE TRAP TRANSPORTER LARGE PERMEASE PROTEIN DCTM"/>
    <property type="match status" value="1"/>
</dbReference>
<feature type="domain" description="TRAP C4-dicarboxylate transport system permease DctM subunit" evidence="8">
    <location>
        <begin position="8"/>
        <end position="416"/>
    </location>
</feature>
<dbReference type="STRING" id="311410.LA5095_02061"/>
<keyword evidence="3 7" id="KW-0997">Cell inner membrane</keyword>
<comment type="subcellular location">
    <subcellularLocation>
        <location evidence="1 7">Cell inner membrane</location>
        <topology evidence="1 7">Multi-pass membrane protein</topology>
    </subcellularLocation>
</comment>
<comment type="function">
    <text evidence="7">Part of the tripartite ATP-independent periplasmic (TRAP) transport system.</text>
</comment>
<dbReference type="Proteomes" id="UP000049983">
    <property type="component" value="Unassembled WGS sequence"/>
</dbReference>
<dbReference type="InterPro" id="IPR004681">
    <property type="entry name" value="TRAP_DctM"/>
</dbReference>
<gene>
    <name evidence="9" type="primary">siaT_6</name>
    <name evidence="9" type="ORF">LA5096_00917</name>
</gene>
<dbReference type="Pfam" id="PF06808">
    <property type="entry name" value="DctM"/>
    <property type="match status" value="1"/>
</dbReference>
<dbReference type="GO" id="GO:0022857">
    <property type="term" value="F:transmembrane transporter activity"/>
    <property type="evidence" value="ECO:0007669"/>
    <property type="project" value="UniProtKB-UniRule"/>
</dbReference>
<evidence type="ECO:0000313" key="10">
    <source>
        <dbReference type="Proteomes" id="UP000049983"/>
    </source>
</evidence>
<feature type="transmembrane region" description="Helical" evidence="7">
    <location>
        <begin position="333"/>
        <end position="352"/>
    </location>
</feature>
<keyword evidence="6 7" id="KW-0472">Membrane</keyword>
<feature type="transmembrane region" description="Helical" evidence="7">
    <location>
        <begin position="51"/>
        <end position="69"/>
    </location>
</feature>
<dbReference type="EMBL" id="CXWC01000002">
    <property type="protein sequence ID" value="CTQ65961.1"/>
    <property type="molecule type" value="Genomic_DNA"/>
</dbReference>
<feature type="transmembrane region" description="Helical" evidence="7">
    <location>
        <begin position="305"/>
        <end position="326"/>
    </location>
</feature>
<organism evidence="9 10">
    <name type="scientific">Roseibium album</name>
    <dbReference type="NCBI Taxonomy" id="311410"/>
    <lineage>
        <taxon>Bacteria</taxon>
        <taxon>Pseudomonadati</taxon>
        <taxon>Pseudomonadota</taxon>
        <taxon>Alphaproteobacteria</taxon>
        <taxon>Hyphomicrobiales</taxon>
        <taxon>Stappiaceae</taxon>
        <taxon>Roseibium</taxon>
    </lineage>
</organism>
<dbReference type="PIRSF" id="PIRSF006066">
    <property type="entry name" value="HI0050"/>
    <property type="match status" value="1"/>
</dbReference>
<feature type="transmembrane region" description="Helical" evidence="7">
    <location>
        <begin position="358"/>
        <end position="380"/>
    </location>
</feature>
<evidence type="ECO:0000259" key="8">
    <source>
        <dbReference type="Pfam" id="PF06808"/>
    </source>
</evidence>
<dbReference type="NCBIfam" id="TIGR00786">
    <property type="entry name" value="dctM"/>
    <property type="match status" value="1"/>
</dbReference>
<comment type="similarity">
    <text evidence="7">Belongs to the TRAP transporter large permease family.</text>
</comment>
<evidence type="ECO:0000256" key="4">
    <source>
        <dbReference type="ARBA" id="ARBA00022692"/>
    </source>
</evidence>
<feature type="transmembrane region" description="Helical" evidence="7">
    <location>
        <begin position="392"/>
        <end position="413"/>
    </location>
</feature>
<feature type="transmembrane region" description="Helical" evidence="7">
    <location>
        <begin position="133"/>
        <end position="149"/>
    </location>
</feature>
<feature type="transmembrane region" description="Helical" evidence="7">
    <location>
        <begin position="181"/>
        <end position="204"/>
    </location>
</feature>
<comment type="subunit">
    <text evidence="7">The complex comprises the extracytoplasmic solute receptor protein and the two transmembrane proteins.</text>
</comment>
<dbReference type="PANTHER" id="PTHR33362">
    <property type="entry name" value="SIALIC ACID TRAP TRANSPORTER PERMEASE PROTEIN SIAT-RELATED"/>
    <property type="match status" value="1"/>
</dbReference>
<dbReference type="OrthoDB" id="9790209at2"/>
<feature type="transmembrane region" description="Helical" evidence="7">
    <location>
        <begin position="216"/>
        <end position="234"/>
    </location>
</feature>
<feature type="transmembrane region" description="Helical" evidence="7">
    <location>
        <begin position="90"/>
        <end position="113"/>
    </location>
</feature>
<dbReference type="GO" id="GO:0005886">
    <property type="term" value="C:plasma membrane"/>
    <property type="evidence" value="ECO:0007669"/>
    <property type="project" value="UniProtKB-SubCell"/>
</dbReference>
<feature type="transmembrane region" description="Helical" evidence="7">
    <location>
        <begin position="240"/>
        <end position="256"/>
    </location>
</feature>
<dbReference type="AlphaFoldDB" id="A0A0M6ZUR9"/>
<dbReference type="RefSeq" id="WP_055114657.1">
    <property type="nucleotide sequence ID" value="NZ_CXWA01000002.1"/>
</dbReference>
<accession>A0A0M6ZUR9</accession>
<keyword evidence="7" id="KW-0813">Transport</keyword>
<evidence type="ECO:0000313" key="9">
    <source>
        <dbReference type="EMBL" id="CTQ65961.1"/>
    </source>
</evidence>
<keyword evidence="4 7" id="KW-0812">Transmembrane</keyword>
<sequence length="428" mass="45018">MMTFLILAGLIVLLLTGMPIFAGLGLTSLIIMLLTEGNVNSAADTVFAKLNNGLLTAIPMFAFMAHVMIRAGVVKDLYDAANAMVGHLRGGLGVATILSCTIFAAISGSSVATALTIGSTAIPQMKRFSYRPSYSYGVIAAGGTLGILIPPSGPLILYAIVTEASIGALFLAGLLPGIMMAAIFAVWAMISAGFGSAVVSQPFAGMRVIWARIRQSIWALLMPPVVLGGIYLGIFTATEAASIGCLYALLISVLVYRNFGLRDLWVTAFETVRTTAMLFMILAAAALFGHAVTIIRLPIEIVEQVTAIGLSPALFVVAVMLLILVLGMFLETISIILITTPIVFPVMLALGIDPIWYGILLMINLELALITPPVGMNLFVIKGIAKAPLSEVIRGALPYAALMLLGLILVFAFPALSTWLPEVAGFGG</sequence>
<evidence type="ECO:0000256" key="3">
    <source>
        <dbReference type="ARBA" id="ARBA00022519"/>
    </source>
</evidence>
<evidence type="ECO:0000256" key="6">
    <source>
        <dbReference type="ARBA" id="ARBA00023136"/>
    </source>
</evidence>
<evidence type="ECO:0000256" key="5">
    <source>
        <dbReference type="ARBA" id="ARBA00022989"/>
    </source>
</evidence>
<evidence type="ECO:0000256" key="1">
    <source>
        <dbReference type="ARBA" id="ARBA00004429"/>
    </source>
</evidence>
<feature type="transmembrane region" description="Helical" evidence="7">
    <location>
        <begin position="277"/>
        <end position="299"/>
    </location>
</feature>
<dbReference type="GeneID" id="97668357"/>
<evidence type="ECO:0000256" key="7">
    <source>
        <dbReference type="RuleBase" id="RU369079"/>
    </source>
</evidence>
<proteinExistence type="inferred from homology"/>
<reference evidence="10" key="1">
    <citation type="submission" date="2015-07" db="EMBL/GenBank/DDBJ databases">
        <authorList>
            <person name="Rodrigo-Torres Lidia"/>
            <person name="Arahal R.David."/>
        </authorList>
    </citation>
    <scope>NUCLEOTIDE SEQUENCE [LARGE SCALE GENOMIC DNA]</scope>
    <source>
        <strain evidence="10">CECT 5096</strain>
    </source>
</reference>
<evidence type="ECO:0000256" key="2">
    <source>
        <dbReference type="ARBA" id="ARBA00022475"/>
    </source>
</evidence>
<protein>
    <recommendedName>
        <fullName evidence="7">TRAP transporter large permease protein</fullName>
    </recommendedName>
</protein>
<dbReference type="InterPro" id="IPR010656">
    <property type="entry name" value="DctM"/>
</dbReference>
<keyword evidence="10" id="KW-1185">Reference proteome</keyword>
<name>A0A0M6ZUR9_9HYPH</name>
<keyword evidence="5 7" id="KW-1133">Transmembrane helix</keyword>